<evidence type="ECO:0000313" key="2">
    <source>
        <dbReference type="EMBL" id="JAT90321.1"/>
    </source>
</evidence>
<dbReference type="AlphaFoldDB" id="A0A1E1WU51"/>
<dbReference type="Pfam" id="PF03184">
    <property type="entry name" value="DDE_1"/>
    <property type="match status" value="1"/>
</dbReference>
<gene>
    <name evidence="2" type="ORF">g.5349</name>
</gene>
<dbReference type="GO" id="GO:0005634">
    <property type="term" value="C:nucleus"/>
    <property type="evidence" value="ECO:0007669"/>
    <property type="project" value="TreeGrafter"/>
</dbReference>
<name>A0A1E1WU51_PECGO</name>
<dbReference type="InterPro" id="IPR004875">
    <property type="entry name" value="DDE_SF_endonuclease_dom"/>
</dbReference>
<evidence type="ECO:0000259" key="1">
    <source>
        <dbReference type="Pfam" id="PF03184"/>
    </source>
</evidence>
<sequence length="827" mass="94195">MAKEKRKRRKPGARSYADYSAEMLEVAANLVRDKVISSYEAEKQFGIPRRTIVNKSQNLHSKPFGRPTELSTEEEKHIAKVVDVSAEFGCPLTLLDLRIVVHNYLIKTGKLSLFKGKMPGERWAREFLMRHNFAQRATQNIKKSRSSKTVEELNEYFKNLETSLNDVPPSNILNFDETNLSDDPGSKKCIFKRGTKHPERVINTSKSSVSIMFSGTADGHCLPPYVVYKSDHLWSRWCEDGPKDARYNRTKSGWFDMVCFDDWFKTIVLPWANSRDGIKLIIGDNLASHLSVETIQLCQTHNIRFVFLPTNATHLTQPLDVAFFGPMKRHWRQILTNYKATYSTANTINKCHFPQLLEQLMTKINITKETNICKGFEGSGIYPFNPSRVMVKIPTVQEENTHQFDASLLKFLQQNRQSRPIKTGTLNKLTVVPGKSISTEEAEELAKAKKARKDAKKDGKKAKIDANKAMKDAKITNQKAKIDSNLPGPSKTRTIVREASIKHAEIKNSELEKSVPSSIDTYELDKENDSCIHNFLTQSQCLPSVQNNSNSLFGLCVIAVNTYLLNSEVILNNFVQRLKDVSKNSETNTPFYNNTPNCLQMKIVAGPNNNPEPSEKSNQKPKIIITSNIVINAASAEKNNILREISTEINKRKRRKSTTRKQSKVCRKKRHVYNSDSSLTSQISFDAADTDDSEYENFDSYIESCLQEQEEQENVCPFGLSDIEFYTQDCLGLQEGRWVIAKFASKKSIKHFVGEVISMNDKIPTVKFARKVKNSKRQQGTVFTYPYIEDVFTVQDLNDIVAVLPDPQVSRRGHFIFNINFDKYNVQ</sequence>
<dbReference type="PANTHER" id="PTHR19303:SF57">
    <property type="entry name" value="HTH CENPB-TYPE DOMAIN-CONTAINING PROTEIN"/>
    <property type="match status" value="1"/>
</dbReference>
<dbReference type="OrthoDB" id="10072016at2759"/>
<dbReference type="InterPro" id="IPR036397">
    <property type="entry name" value="RNaseH_sf"/>
</dbReference>
<organism evidence="2">
    <name type="scientific">Pectinophora gossypiella</name>
    <name type="common">Cotton pink bollworm</name>
    <name type="synonym">Depressaria gossypiella</name>
    <dbReference type="NCBI Taxonomy" id="13191"/>
    <lineage>
        <taxon>Eukaryota</taxon>
        <taxon>Metazoa</taxon>
        <taxon>Ecdysozoa</taxon>
        <taxon>Arthropoda</taxon>
        <taxon>Hexapoda</taxon>
        <taxon>Insecta</taxon>
        <taxon>Pterygota</taxon>
        <taxon>Neoptera</taxon>
        <taxon>Endopterygota</taxon>
        <taxon>Lepidoptera</taxon>
        <taxon>Glossata</taxon>
        <taxon>Ditrysia</taxon>
        <taxon>Gelechioidea</taxon>
        <taxon>Gelechiidae</taxon>
        <taxon>Apatetrinae</taxon>
        <taxon>Pectinophora</taxon>
    </lineage>
</organism>
<dbReference type="GO" id="GO:0003677">
    <property type="term" value="F:DNA binding"/>
    <property type="evidence" value="ECO:0007669"/>
    <property type="project" value="TreeGrafter"/>
</dbReference>
<reference evidence="2" key="1">
    <citation type="submission" date="2015-09" db="EMBL/GenBank/DDBJ databases">
        <title>De novo assembly of Pectinophora gossypiella (Pink Bollworm) gut transcriptome.</title>
        <authorList>
            <person name="Tassone E.E."/>
        </authorList>
    </citation>
    <scope>NUCLEOTIDE SEQUENCE</scope>
</reference>
<proteinExistence type="predicted"/>
<feature type="domain" description="DDE-1" evidence="1">
    <location>
        <begin position="211"/>
        <end position="340"/>
    </location>
</feature>
<dbReference type="InterPro" id="IPR050863">
    <property type="entry name" value="CenT-Element_Derived"/>
</dbReference>
<dbReference type="Gene3D" id="3.30.420.10">
    <property type="entry name" value="Ribonuclease H-like superfamily/Ribonuclease H"/>
    <property type="match status" value="1"/>
</dbReference>
<protein>
    <recommendedName>
        <fullName evidence="1">DDE-1 domain-containing protein</fullName>
    </recommendedName>
</protein>
<dbReference type="EMBL" id="GDQN01000733">
    <property type="protein sequence ID" value="JAT90321.1"/>
    <property type="molecule type" value="Transcribed_RNA"/>
</dbReference>
<accession>A0A1E1WU51</accession>
<dbReference type="PANTHER" id="PTHR19303">
    <property type="entry name" value="TRANSPOSON"/>
    <property type="match status" value="1"/>
</dbReference>